<keyword evidence="3" id="KW-1185">Reference proteome</keyword>
<comment type="caution">
    <text evidence="2">The sequence shown here is derived from an EMBL/GenBank/DDBJ whole genome shotgun (WGS) entry which is preliminary data.</text>
</comment>
<dbReference type="PANTHER" id="PTHR47186">
    <property type="entry name" value="LEUCINE-RICH REPEAT-CONTAINING PROTEIN 57"/>
    <property type="match status" value="1"/>
</dbReference>
<dbReference type="Proteomes" id="UP001141806">
    <property type="component" value="Unassembled WGS sequence"/>
</dbReference>
<dbReference type="Gene3D" id="3.80.10.10">
    <property type="entry name" value="Ribonuclease Inhibitor"/>
    <property type="match status" value="1"/>
</dbReference>
<evidence type="ECO:0000313" key="3">
    <source>
        <dbReference type="Proteomes" id="UP001141806"/>
    </source>
</evidence>
<dbReference type="PANTHER" id="PTHR47186:SF3">
    <property type="entry name" value="OS09G0267800 PROTEIN"/>
    <property type="match status" value="1"/>
</dbReference>
<feature type="region of interest" description="Disordered" evidence="1">
    <location>
        <begin position="210"/>
        <end position="248"/>
    </location>
</feature>
<protein>
    <submittedName>
        <fullName evidence="2">Uncharacterized protein</fullName>
    </submittedName>
</protein>
<accession>A0A9Q0KRR2</accession>
<evidence type="ECO:0000256" key="1">
    <source>
        <dbReference type="SAM" id="MobiDB-lite"/>
    </source>
</evidence>
<proteinExistence type="predicted"/>
<sequence length="260" mass="29756">MARMRSLHRLDLADTWGVKFPDDFSKLSSLLELRMDTPRIELDPYMSSVPVLPSTLIQLDVWTFISLPDVSNLKELEELSLENCNSELPDLSNMKKLRKLSLTRCFNVEEIHGFEGLESLEEVVSATEQQINRVLESVNAEKIEMEIYGLEGIESLEELEVCYCNKLTELLGLLKLKNLRILKIESCEKVPDGEEDEEVGKEAYFLRRSDADKAEEVDDLDEEDEEVDEEEESSEDNQYAEESLEEGKDRAVCCLSCLGF</sequence>
<dbReference type="EMBL" id="JAMYWD010000003">
    <property type="protein sequence ID" value="KAJ4975181.1"/>
    <property type="molecule type" value="Genomic_DNA"/>
</dbReference>
<name>A0A9Q0KRR2_9MAGN</name>
<gene>
    <name evidence="2" type="ORF">NE237_000287</name>
</gene>
<dbReference type="SUPFAM" id="SSF52058">
    <property type="entry name" value="L domain-like"/>
    <property type="match status" value="1"/>
</dbReference>
<organism evidence="2 3">
    <name type="scientific">Protea cynaroides</name>
    <dbReference type="NCBI Taxonomy" id="273540"/>
    <lineage>
        <taxon>Eukaryota</taxon>
        <taxon>Viridiplantae</taxon>
        <taxon>Streptophyta</taxon>
        <taxon>Embryophyta</taxon>
        <taxon>Tracheophyta</taxon>
        <taxon>Spermatophyta</taxon>
        <taxon>Magnoliopsida</taxon>
        <taxon>Proteales</taxon>
        <taxon>Proteaceae</taxon>
        <taxon>Protea</taxon>
    </lineage>
</organism>
<feature type="compositionally biased region" description="Acidic residues" evidence="1">
    <location>
        <begin position="215"/>
        <end position="244"/>
    </location>
</feature>
<dbReference type="InterPro" id="IPR032675">
    <property type="entry name" value="LRR_dom_sf"/>
</dbReference>
<reference evidence="2" key="1">
    <citation type="journal article" date="2023" name="Plant J.">
        <title>The genome of the king protea, Protea cynaroides.</title>
        <authorList>
            <person name="Chang J."/>
            <person name="Duong T.A."/>
            <person name="Schoeman C."/>
            <person name="Ma X."/>
            <person name="Roodt D."/>
            <person name="Barker N."/>
            <person name="Li Z."/>
            <person name="Van de Peer Y."/>
            <person name="Mizrachi E."/>
        </authorList>
    </citation>
    <scope>NUCLEOTIDE SEQUENCE</scope>
    <source>
        <tissue evidence="2">Young leaves</tissue>
    </source>
</reference>
<evidence type="ECO:0000313" key="2">
    <source>
        <dbReference type="EMBL" id="KAJ4975181.1"/>
    </source>
</evidence>
<dbReference type="AlphaFoldDB" id="A0A9Q0KRR2"/>